<sequence>METLFKPGDVVVLRTDLSAGMFYPMLEKKEIGGETYYLPSSDLVTAKAASWEMIDWINKSYSKTVIIESIKNGVYRLEDCRSYCEWTDSMFDIIESKKLQEENRKRKELDSRLEVGDVVYLDVSKCEKDQLEHRISDIYGRYFGKYYVVSKKHDAPNCTTYQLKDIVYNNDGPVVEGRYLLKADEFTAKMLTRKQIGIIYNKKTRETIARFYVGSEIALSAHARRHKDDKNNFFKGAQLAFSRLLDKMGENGYNYDFD</sequence>
<organism evidence="1">
    <name type="scientific">Siphoviridae sp. ctnpt50</name>
    <dbReference type="NCBI Taxonomy" id="2827941"/>
    <lineage>
        <taxon>Viruses</taxon>
        <taxon>Duplodnaviria</taxon>
        <taxon>Heunggongvirae</taxon>
        <taxon>Uroviricota</taxon>
        <taxon>Caudoviricetes</taxon>
    </lineage>
</organism>
<accession>A0A8S5SDM2</accession>
<dbReference type="EMBL" id="BK032577">
    <property type="protein sequence ID" value="DAF49140.1"/>
    <property type="molecule type" value="Genomic_DNA"/>
</dbReference>
<proteinExistence type="predicted"/>
<protein>
    <submittedName>
        <fullName evidence="1">Uncharacterized protein</fullName>
    </submittedName>
</protein>
<name>A0A8S5SDM2_9CAUD</name>
<evidence type="ECO:0000313" key="1">
    <source>
        <dbReference type="EMBL" id="DAF49140.1"/>
    </source>
</evidence>
<reference evidence="1" key="1">
    <citation type="journal article" date="2021" name="Proc. Natl. Acad. Sci. U.S.A.">
        <title>A Catalog of Tens of Thousands of Viruses from Human Metagenomes Reveals Hidden Associations with Chronic Diseases.</title>
        <authorList>
            <person name="Tisza M.J."/>
            <person name="Buck C.B."/>
        </authorList>
    </citation>
    <scope>NUCLEOTIDE SEQUENCE</scope>
    <source>
        <strain evidence="1">Ctnpt50</strain>
    </source>
</reference>